<keyword evidence="1" id="KW-0732">Signal</keyword>
<evidence type="ECO:0000313" key="3">
    <source>
        <dbReference type="EMBL" id="SNV42250.1"/>
    </source>
</evidence>
<name>A0A239X747_9FLAO</name>
<dbReference type="KEGG" id="ctak:4412677_01055"/>
<evidence type="ECO:0000256" key="1">
    <source>
        <dbReference type="SAM" id="SignalP"/>
    </source>
</evidence>
<feature type="chain" id="PRO_5012082817" description="Outer membrane protein beta-barrel domain-containing protein" evidence="1">
    <location>
        <begin position="21"/>
        <end position="222"/>
    </location>
</feature>
<gene>
    <name evidence="3" type="ORF">SAMEA4412677_01055</name>
</gene>
<feature type="domain" description="Outer membrane protein beta-barrel" evidence="2">
    <location>
        <begin position="24"/>
        <end position="190"/>
    </location>
</feature>
<feature type="signal peptide" evidence="1">
    <location>
        <begin position="1"/>
        <end position="20"/>
    </location>
</feature>
<dbReference type="RefSeq" id="WP_095071102.1">
    <property type="nucleotide sequence ID" value="NZ_LT906465.1"/>
</dbReference>
<organism evidence="3 4">
    <name type="scientific">Chryseobacterium taklimakanense</name>
    <dbReference type="NCBI Taxonomy" id="536441"/>
    <lineage>
        <taxon>Bacteria</taxon>
        <taxon>Pseudomonadati</taxon>
        <taxon>Bacteroidota</taxon>
        <taxon>Flavobacteriia</taxon>
        <taxon>Flavobacteriales</taxon>
        <taxon>Weeksellaceae</taxon>
        <taxon>Chryseobacterium group</taxon>
        <taxon>Chryseobacterium</taxon>
    </lineage>
</organism>
<dbReference type="Pfam" id="PF13568">
    <property type="entry name" value="OMP_b-brl_2"/>
    <property type="match status" value="1"/>
</dbReference>
<evidence type="ECO:0000313" key="4">
    <source>
        <dbReference type="Proteomes" id="UP000215196"/>
    </source>
</evidence>
<accession>A0A239X747</accession>
<dbReference type="Proteomes" id="UP000215196">
    <property type="component" value="Chromosome 1"/>
</dbReference>
<keyword evidence="4" id="KW-1185">Reference proteome</keyword>
<proteinExistence type="predicted"/>
<dbReference type="InterPro" id="IPR025665">
    <property type="entry name" value="Beta-barrel_OMP_2"/>
</dbReference>
<sequence length="222" mass="24408">MKRLLIGTALLAFINLSAQVDFSSTRFGITGGYNYSRVQNAHNPSGPRHTLQGGFLALIPVDRNDQFYIQPEVVYYGAGETGKDKNNKGSAGYDAVYANSYISVPLYFKGYFSEAESEFFGMAGPRFDFLINQKVENPARQVYTVEGDAKYPGINGKAAGFGWGVGLGIGFSYKRKLELAGRYDLGISNTYPDLVESYTGDPNTEKKKSQQVASVTLSYIFD</sequence>
<dbReference type="EMBL" id="LT906465">
    <property type="protein sequence ID" value="SNV42250.1"/>
    <property type="molecule type" value="Genomic_DNA"/>
</dbReference>
<evidence type="ECO:0000259" key="2">
    <source>
        <dbReference type="Pfam" id="PF13568"/>
    </source>
</evidence>
<reference evidence="3 4" key="1">
    <citation type="submission" date="2017-06" db="EMBL/GenBank/DDBJ databases">
        <authorList>
            <consortium name="Pathogen Informatics"/>
        </authorList>
    </citation>
    <scope>NUCLEOTIDE SEQUENCE [LARGE SCALE GENOMIC DNA]</scope>
    <source>
        <strain evidence="3 4">NCTC13490</strain>
    </source>
</reference>
<protein>
    <recommendedName>
        <fullName evidence="2">Outer membrane protein beta-barrel domain-containing protein</fullName>
    </recommendedName>
</protein>
<dbReference type="AlphaFoldDB" id="A0A239X747"/>